<comment type="subcellular location">
    <subcellularLocation>
        <location evidence="5">Cell membrane</location>
        <topology evidence="5">Multi-pass membrane protein</topology>
    </subcellularLocation>
    <subcellularLocation>
        <location evidence="1">Membrane</location>
        <topology evidence="1">Multi-pass membrane protein</topology>
    </subcellularLocation>
</comment>
<dbReference type="PANTHER" id="PTHR43701:SF2">
    <property type="entry name" value="MEMBRANE TRANSPORTER PROTEIN YJNA-RELATED"/>
    <property type="match status" value="1"/>
</dbReference>
<comment type="similarity">
    <text evidence="5">Belongs to the 4-toluene sulfonate uptake permease (TSUP) (TC 2.A.102) family.</text>
</comment>
<organism evidence="6 7">
    <name type="scientific">Sphaerobacter thermophilus (strain ATCC 49802 / DSM 20745 / KCCM 41009 / NCIMB 13125 / S 6022)</name>
    <dbReference type="NCBI Taxonomy" id="479434"/>
    <lineage>
        <taxon>Bacteria</taxon>
        <taxon>Pseudomonadati</taxon>
        <taxon>Thermomicrobiota</taxon>
        <taxon>Thermomicrobia</taxon>
        <taxon>Sphaerobacterales</taxon>
        <taxon>Sphaerobacterineae</taxon>
        <taxon>Sphaerobacteraceae</taxon>
        <taxon>Sphaerobacter</taxon>
    </lineage>
</organism>
<dbReference type="STRING" id="479434.Sthe_0068"/>
<dbReference type="eggNOG" id="COG0730">
    <property type="taxonomic scope" value="Bacteria"/>
</dbReference>
<keyword evidence="7" id="KW-1185">Reference proteome</keyword>
<dbReference type="PANTHER" id="PTHR43701">
    <property type="entry name" value="MEMBRANE TRANSPORTER PROTEIN MJ0441-RELATED"/>
    <property type="match status" value="1"/>
</dbReference>
<dbReference type="GO" id="GO:0005886">
    <property type="term" value="C:plasma membrane"/>
    <property type="evidence" value="ECO:0007669"/>
    <property type="project" value="UniProtKB-SubCell"/>
</dbReference>
<dbReference type="RefSeq" id="WP_012870556.1">
    <property type="nucleotide sequence ID" value="NC_013523.1"/>
</dbReference>
<evidence type="ECO:0000256" key="3">
    <source>
        <dbReference type="ARBA" id="ARBA00022989"/>
    </source>
</evidence>
<dbReference type="Proteomes" id="UP000002027">
    <property type="component" value="Chromosome 1"/>
</dbReference>
<feature type="transmembrane region" description="Helical" evidence="5">
    <location>
        <begin position="197"/>
        <end position="219"/>
    </location>
</feature>
<feature type="transmembrane region" description="Helical" evidence="5">
    <location>
        <begin position="7"/>
        <end position="40"/>
    </location>
</feature>
<gene>
    <name evidence="6" type="ordered locus">Sthe_0068</name>
</gene>
<dbReference type="KEGG" id="sti:Sthe_0068"/>
<keyword evidence="3 5" id="KW-1133">Transmembrane helix</keyword>
<keyword evidence="2 5" id="KW-0812">Transmembrane</keyword>
<evidence type="ECO:0000256" key="4">
    <source>
        <dbReference type="ARBA" id="ARBA00023136"/>
    </source>
</evidence>
<reference evidence="6 7" key="2">
    <citation type="journal article" date="2010" name="Stand. Genomic Sci.">
        <title>Complete genome sequence of Desulfohalobium retbaense type strain (HR(100)).</title>
        <authorList>
            <person name="Spring S."/>
            <person name="Nolan M."/>
            <person name="Lapidus A."/>
            <person name="Glavina Del Rio T."/>
            <person name="Copeland A."/>
            <person name="Tice H."/>
            <person name="Cheng J.F."/>
            <person name="Lucas S."/>
            <person name="Land M."/>
            <person name="Chen F."/>
            <person name="Bruce D."/>
            <person name="Goodwin L."/>
            <person name="Pitluck S."/>
            <person name="Ivanova N."/>
            <person name="Mavromatis K."/>
            <person name="Mikhailova N."/>
            <person name="Pati A."/>
            <person name="Chen A."/>
            <person name="Palaniappan K."/>
            <person name="Hauser L."/>
            <person name="Chang Y.J."/>
            <person name="Jeffries C.D."/>
            <person name="Munk C."/>
            <person name="Kiss H."/>
            <person name="Chain P."/>
            <person name="Han C."/>
            <person name="Brettin T."/>
            <person name="Detter J.C."/>
            <person name="Schuler E."/>
            <person name="Goker M."/>
            <person name="Rohde M."/>
            <person name="Bristow J."/>
            <person name="Eisen J.A."/>
            <person name="Markowitz V."/>
            <person name="Hugenholtz P."/>
            <person name="Kyrpides N.C."/>
            <person name="Klenk H.P."/>
        </authorList>
    </citation>
    <scope>NUCLEOTIDE SEQUENCE [LARGE SCALE GENOMIC DNA]</scope>
    <source>
        <strain evidence="7">ATCC 49802 / DSM 20745 / S 6022</strain>
    </source>
</reference>
<feature type="transmembrane region" description="Helical" evidence="5">
    <location>
        <begin position="101"/>
        <end position="118"/>
    </location>
</feature>
<dbReference type="HOGENOM" id="CLU_045498_5_2_0"/>
<feature type="transmembrane region" description="Helical" evidence="5">
    <location>
        <begin position="225"/>
        <end position="246"/>
    </location>
</feature>
<feature type="transmembrane region" description="Helical" evidence="5">
    <location>
        <begin position="73"/>
        <end position="95"/>
    </location>
</feature>
<evidence type="ECO:0000256" key="5">
    <source>
        <dbReference type="RuleBase" id="RU363041"/>
    </source>
</evidence>
<dbReference type="OrthoDB" id="9777163at2"/>
<dbReference type="InParanoid" id="D1C5J1"/>
<protein>
    <recommendedName>
        <fullName evidence="5">Probable membrane transporter protein</fullName>
    </recommendedName>
</protein>
<dbReference type="Pfam" id="PF01925">
    <property type="entry name" value="TauE"/>
    <property type="match status" value="1"/>
</dbReference>
<sequence>MDLLTELGILLTAAGAGVLGSLVGLGGGVFVVPILSVFFGIPLKTAIAASGVSVVVNSAAGASVYLRDGMPNVRLALLMLVPTTVGSIVGGLLAVHSSPNALRIVYAVSLFGMIIVMARRGARPSPPPAEHDPLGLTASYYDRAIDGGTEVCYTPRRLGPGMSISAGAGMISGMLGIGGGAVQVPAMNAIMQVPVKAATATSTFMVGPTVVASALIYYLNDLIDPAVAIPAVLGMMLGAQSGARLARRARGVLLVRILMVILFYLATTVFLQALGINVPGAR</sequence>
<reference evidence="7" key="1">
    <citation type="submission" date="2009-11" db="EMBL/GenBank/DDBJ databases">
        <title>The complete chromosome 1 of Sphaerobacter thermophilus DSM 20745.</title>
        <authorList>
            <person name="Lucas S."/>
            <person name="Copeland A."/>
            <person name="Lapidus A."/>
            <person name="Glavina del Rio T."/>
            <person name="Dalin E."/>
            <person name="Tice H."/>
            <person name="Bruce D."/>
            <person name="Goodwin L."/>
            <person name="Pitluck S."/>
            <person name="Kyrpides N."/>
            <person name="Mavromatis K."/>
            <person name="Ivanova N."/>
            <person name="Mikhailova N."/>
            <person name="LaButti K.M."/>
            <person name="Clum A."/>
            <person name="Sun H.I."/>
            <person name="Brettin T."/>
            <person name="Detter J.C."/>
            <person name="Han C."/>
            <person name="Larimer F."/>
            <person name="Land M."/>
            <person name="Hauser L."/>
            <person name="Markowitz V."/>
            <person name="Cheng J.F."/>
            <person name="Hugenholtz P."/>
            <person name="Woyke T."/>
            <person name="Wu D."/>
            <person name="Steenblock K."/>
            <person name="Schneider S."/>
            <person name="Pukall R."/>
            <person name="Goeker M."/>
            <person name="Klenk H.P."/>
            <person name="Eisen J.A."/>
        </authorList>
    </citation>
    <scope>NUCLEOTIDE SEQUENCE [LARGE SCALE GENOMIC DNA]</scope>
    <source>
        <strain evidence="7">ATCC 49802 / DSM 20745 / S 6022</strain>
    </source>
</reference>
<name>D1C5J1_SPHTD</name>
<dbReference type="InterPro" id="IPR051598">
    <property type="entry name" value="TSUP/Inactive_protease-like"/>
</dbReference>
<evidence type="ECO:0000256" key="2">
    <source>
        <dbReference type="ARBA" id="ARBA00022692"/>
    </source>
</evidence>
<evidence type="ECO:0000313" key="6">
    <source>
        <dbReference type="EMBL" id="ACZ37507.1"/>
    </source>
</evidence>
<proteinExistence type="inferred from homology"/>
<feature type="transmembrane region" description="Helical" evidence="5">
    <location>
        <begin position="253"/>
        <end position="276"/>
    </location>
</feature>
<evidence type="ECO:0000256" key="1">
    <source>
        <dbReference type="ARBA" id="ARBA00004141"/>
    </source>
</evidence>
<keyword evidence="5" id="KW-1003">Cell membrane</keyword>
<keyword evidence="4 5" id="KW-0472">Membrane</keyword>
<dbReference type="InterPro" id="IPR002781">
    <property type="entry name" value="TM_pro_TauE-like"/>
</dbReference>
<evidence type="ECO:0000313" key="7">
    <source>
        <dbReference type="Proteomes" id="UP000002027"/>
    </source>
</evidence>
<accession>D1C5J1</accession>
<dbReference type="EMBL" id="CP001823">
    <property type="protein sequence ID" value="ACZ37507.1"/>
    <property type="molecule type" value="Genomic_DNA"/>
</dbReference>
<dbReference type="FunCoup" id="D1C5J1">
    <property type="interactions" value="231"/>
</dbReference>
<dbReference type="AlphaFoldDB" id="D1C5J1"/>